<reference evidence="1 2" key="1">
    <citation type="submission" date="2019-11" db="EMBL/GenBank/DDBJ databases">
        <title>Streptococcus uberis isolated from clinical mastitis cases on a southeastern Queensland dairy.</title>
        <authorList>
            <person name="Workentine M.L."/>
            <person name="Price R."/>
            <person name="Olchowy T."/>
        </authorList>
    </citation>
    <scope>NUCLEOTIDE SEQUENCE [LARGE SCALE GENOMIC DNA]</scope>
    <source>
        <strain evidence="1 2">OLC4459-A17</strain>
    </source>
</reference>
<accession>A0A6L6G6R8</accession>
<dbReference type="RefSeq" id="WP_037593473.1">
    <property type="nucleotide sequence ID" value="NZ_CP022435.1"/>
</dbReference>
<gene>
    <name evidence="1" type="ORF">GKS16_01235</name>
</gene>
<comment type="caution">
    <text evidence="1">The sequence shown here is derived from an EMBL/GenBank/DDBJ whole genome shotgun (WGS) entry which is preliminary data.</text>
</comment>
<organism evidence="1 2">
    <name type="scientific">Streptococcus uberis</name>
    <dbReference type="NCBI Taxonomy" id="1349"/>
    <lineage>
        <taxon>Bacteria</taxon>
        <taxon>Bacillati</taxon>
        <taxon>Bacillota</taxon>
        <taxon>Bacilli</taxon>
        <taxon>Lactobacillales</taxon>
        <taxon>Streptococcaceae</taxon>
        <taxon>Streptococcus</taxon>
    </lineage>
</organism>
<dbReference type="Proteomes" id="UP000483839">
    <property type="component" value="Unassembled WGS sequence"/>
</dbReference>
<dbReference type="AlphaFoldDB" id="A0A6L6G6R8"/>
<proteinExistence type="predicted"/>
<name>A0A6L6G6R8_STRUB</name>
<evidence type="ECO:0000313" key="1">
    <source>
        <dbReference type="EMBL" id="MTD00908.1"/>
    </source>
</evidence>
<evidence type="ECO:0000313" key="2">
    <source>
        <dbReference type="Proteomes" id="UP000483839"/>
    </source>
</evidence>
<protein>
    <submittedName>
        <fullName evidence="1">ABC transporter permease</fullName>
    </submittedName>
</protein>
<sequence length="544" mass="62381">MNWSTIWELVKINVLYSNPQGMTALKKKQAKHSKKDFKAYKEMIKSQLMLTLLFLVIYLFMFIGIDFNQNPGIFSFYIALFFVMGTISAFTTLYTIFYESNDVKLYVHLPIKPTELYIAKILSSLGIGSLFLMPLLSLLVIAYWQILGHFLAIPLAIVIFLLLLLSSNVLAIYLNAIIGKLILASPHRKLVSSLMMFFSSIGSIGLILYLNATNNTRMSQDGHIQDRGQVPYFKGFYHVIKDPFSLDSLVHFIIPMLIIILMIYGIIKQVMPKYYDDILYTELKVTRKKRQTDGSKDPEKSLEQLLRKHHLFTIQNASLLTSTFLTPLIFFVSMFFPVYNARGFIANFLGSDYFGITFLIGMILGSMSTLPTSIIGVAISLEKENLYFFKSLPISFEKFLKDKFLLLMTIQILLPLLIYSILALFVLKLSLLLLIALIVGFLSTAFIQGQLMYKKDCHYLNLNWQDVSQLFTRGGNQWFAMFVMFVGMMVGGAVIALTIFLSMRTQNPFAINFALTFLLIVILALIQVYLQKSFWKKLNRFFEF</sequence>
<dbReference type="EMBL" id="WLXI01000007">
    <property type="protein sequence ID" value="MTD00908.1"/>
    <property type="molecule type" value="Genomic_DNA"/>
</dbReference>
<dbReference type="GeneID" id="93826747"/>